<dbReference type="SMART" id="SM01409">
    <property type="entry name" value="RNA_pol_Rpb6"/>
    <property type="match status" value="1"/>
</dbReference>
<reference evidence="12 14" key="1">
    <citation type="journal article" date="2015" name="Genome Announc.">
        <title>Expanding the biotechnology potential of lactobacilli through comparative genomics of 213 strains and associated genera.</title>
        <authorList>
            <person name="Sun Z."/>
            <person name="Harris H.M."/>
            <person name="McCann A."/>
            <person name="Guo C."/>
            <person name="Argimon S."/>
            <person name="Zhang W."/>
            <person name="Yang X."/>
            <person name="Jeffery I.B."/>
            <person name="Cooney J.C."/>
            <person name="Kagawa T.F."/>
            <person name="Liu W."/>
            <person name="Song Y."/>
            <person name="Salvetti E."/>
            <person name="Wrobel A."/>
            <person name="Rasinkangas P."/>
            <person name="Parkhill J."/>
            <person name="Rea M.C."/>
            <person name="O'Sullivan O."/>
            <person name="Ritari J."/>
            <person name="Douillard F.P."/>
            <person name="Paul Ross R."/>
            <person name="Yang R."/>
            <person name="Briner A.E."/>
            <person name="Felis G.E."/>
            <person name="de Vos W.M."/>
            <person name="Barrangou R."/>
            <person name="Klaenhammer T.R."/>
            <person name="Caufield P.W."/>
            <person name="Cui Y."/>
            <person name="Zhang H."/>
            <person name="O'Toole P.W."/>
        </authorList>
    </citation>
    <scope>NUCLEOTIDE SEQUENCE [LARGE SCALE GENOMIC DNA]</scope>
    <source>
        <strain evidence="12 14">DSM 20410</strain>
    </source>
</reference>
<dbReference type="SUPFAM" id="SSF63562">
    <property type="entry name" value="RPB6/omega subunit-like"/>
    <property type="match status" value="1"/>
</dbReference>
<evidence type="ECO:0000313" key="15">
    <source>
        <dbReference type="Proteomes" id="UP000275836"/>
    </source>
</evidence>
<evidence type="ECO:0000256" key="5">
    <source>
        <dbReference type="ARBA" id="ARBA00022679"/>
    </source>
</evidence>
<gene>
    <name evidence="11" type="primary">rpoZ</name>
    <name evidence="13" type="ORF">D3P96_02515</name>
    <name evidence="12" type="ORF">IV50_GL000996</name>
</gene>
<evidence type="ECO:0000256" key="6">
    <source>
        <dbReference type="ARBA" id="ARBA00022695"/>
    </source>
</evidence>
<dbReference type="Proteomes" id="UP000051992">
    <property type="component" value="Unassembled WGS sequence"/>
</dbReference>
<comment type="caution">
    <text evidence="12">The sequence shown here is derived from an EMBL/GenBank/DDBJ whole genome shotgun (WGS) entry which is preliminary data.</text>
</comment>
<reference evidence="13 15" key="2">
    <citation type="submission" date="2018-10" db="EMBL/GenBank/DDBJ databases">
        <title>Draft genome sequence of Weissella viridescens UCO-SMC3.</title>
        <authorList>
            <person name="Garcia-Cancino A."/>
            <person name="Espinoza-Monje M."/>
            <person name="Albarracin L."/>
            <person name="Garcia-Castillo V."/>
            <person name="Campos-Martin J."/>
            <person name="Nakano Y."/>
            <person name="Guitierrez-Zamorano C."/>
            <person name="Ikeda-Ohtsubo W."/>
            <person name="Morita H."/>
            <person name="Kitazawa H."/>
            <person name="Villena J."/>
        </authorList>
    </citation>
    <scope>NUCLEOTIDE SEQUENCE [LARGE SCALE GENOMIC DNA]</scope>
    <source>
        <strain evidence="13 15">UCO-SMC3</strain>
    </source>
</reference>
<dbReference type="HAMAP" id="MF_00366">
    <property type="entry name" value="RNApol_bact_RpoZ"/>
    <property type="match status" value="1"/>
</dbReference>
<keyword evidence="4 11" id="KW-0240">DNA-directed RNA polymerase</keyword>
<comment type="similarity">
    <text evidence="1 11">Belongs to the RNA polymerase subunit omega family.</text>
</comment>
<dbReference type="PATRIC" id="fig|1629.5.peg.1003"/>
<comment type="function">
    <text evidence="8 11">Promotes RNA polymerase assembly. Latches the N- and C-terminal regions of the beta' subunit thereby facilitating its interaction with the beta and alpha subunits.</text>
</comment>
<dbReference type="InterPro" id="IPR006110">
    <property type="entry name" value="Pol_omega/Rpo6/RPB6"/>
</dbReference>
<evidence type="ECO:0000256" key="8">
    <source>
        <dbReference type="ARBA" id="ARBA00024694"/>
    </source>
</evidence>
<proteinExistence type="inferred from homology"/>
<keyword evidence="6 11" id="KW-0548">Nucleotidyltransferase</keyword>
<dbReference type="InterPro" id="IPR003716">
    <property type="entry name" value="DNA-dir_RNA_pol_omega"/>
</dbReference>
<dbReference type="Pfam" id="PF01192">
    <property type="entry name" value="RNA_pol_Rpb6"/>
    <property type="match status" value="1"/>
</dbReference>
<keyword evidence="7 11" id="KW-0804">Transcription</keyword>
<evidence type="ECO:0000256" key="7">
    <source>
        <dbReference type="ARBA" id="ARBA00023163"/>
    </source>
</evidence>
<comment type="catalytic activity">
    <reaction evidence="10 11">
        <text>RNA(n) + a ribonucleoside 5'-triphosphate = RNA(n+1) + diphosphate</text>
        <dbReference type="Rhea" id="RHEA:21248"/>
        <dbReference type="Rhea" id="RHEA-COMP:14527"/>
        <dbReference type="Rhea" id="RHEA-COMP:17342"/>
        <dbReference type="ChEBI" id="CHEBI:33019"/>
        <dbReference type="ChEBI" id="CHEBI:61557"/>
        <dbReference type="ChEBI" id="CHEBI:140395"/>
        <dbReference type="EC" id="2.7.7.6"/>
    </reaction>
</comment>
<sequence length="71" mass="7847">MILYPSVDKLLERVDSRYKLIALGAKRAHELEQGALPTLPEFESVKPIGKAFEEIEAGNVVIDPTPAKLDD</sequence>
<dbReference type="AlphaFoldDB" id="A0A0R2H9M8"/>
<evidence type="ECO:0000256" key="4">
    <source>
        <dbReference type="ARBA" id="ARBA00022478"/>
    </source>
</evidence>
<keyword evidence="5 11" id="KW-0808">Transferase</keyword>
<dbReference type="EMBL" id="JQBM01000002">
    <property type="protein sequence ID" value="KRN46711.1"/>
    <property type="molecule type" value="Genomic_DNA"/>
</dbReference>
<evidence type="ECO:0000256" key="9">
    <source>
        <dbReference type="ARBA" id="ARBA00029924"/>
    </source>
</evidence>
<dbReference type="GO" id="GO:0000428">
    <property type="term" value="C:DNA-directed RNA polymerase complex"/>
    <property type="evidence" value="ECO:0007669"/>
    <property type="project" value="UniProtKB-KW"/>
</dbReference>
<evidence type="ECO:0000256" key="10">
    <source>
        <dbReference type="ARBA" id="ARBA00048552"/>
    </source>
</evidence>
<dbReference type="EMBL" id="RHGY01000001">
    <property type="protein sequence ID" value="RRG18879.1"/>
    <property type="molecule type" value="Genomic_DNA"/>
</dbReference>
<protein>
    <recommendedName>
        <fullName evidence="3 11">DNA-directed RNA polymerase subunit omega</fullName>
        <shortName evidence="11">RNAP omega subunit</shortName>
        <ecNumber evidence="2 11">2.7.7.6</ecNumber>
    </recommendedName>
    <alternativeName>
        <fullName evidence="11">RNA polymerase omega subunit</fullName>
    </alternativeName>
    <alternativeName>
        <fullName evidence="9 11">Transcriptase subunit omega</fullName>
    </alternativeName>
</protein>
<dbReference type="Proteomes" id="UP000275836">
    <property type="component" value="Unassembled WGS sequence"/>
</dbReference>
<dbReference type="PANTHER" id="PTHR34476">
    <property type="entry name" value="DNA-DIRECTED RNA POLYMERASE SUBUNIT OMEGA"/>
    <property type="match status" value="1"/>
</dbReference>
<dbReference type="GO" id="GO:0003677">
    <property type="term" value="F:DNA binding"/>
    <property type="evidence" value="ECO:0007669"/>
    <property type="project" value="UniProtKB-UniRule"/>
</dbReference>
<evidence type="ECO:0000313" key="12">
    <source>
        <dbReference type="EMBL" id="KRN46711.1"/>
    </source>
</evidence>
<dbReference type="EC" id="2.7.7.6" evidence="2 11"/>
<evidence type="ECO:0000256" key="3">
    <source>
        <dbReference type="ARBA" id="ARBA00013725"/>
    </source>
</evidence>
<evidence type="ECO:0000313" key="14">
    <source>
        <dbReference type="Proteomes" id="UP000051992"/>
    </source>
</evidence>
<evidence type="ECO:0000256" key="11">
    <source>
        <dbReference type="HAMAP-Rule" id="MF_00366"/>
    </source>
</evidence>
<accession>A0A0R2H9M8</accession>
<name>A0A0R2H9M8_WEIVI</name>
<dbReference type="PANTHER" id="PTHR34476:SF1">
    <property type="entry name" value="DNA-DIRECTED RNA POLYMERASE SUBUNIT OMEGA"/>
    <property type="match status" value="1"/>
</dbReference>
<dbReference type="NCBIfam" id="TIGR00690">
    <property type="entry name" value="rpoZ"/>
    <property type="match status" value="1"/>
</dbReference>
<dbReference type="GO" id="GO:0003899">
    <property type="term" value="F:DNA-directed RNA polymerase activity"/>
    <property type="evidence" value="ECO:0007669"/>
    <property type="project" value="UniProtKB-UniRule"/>
</dbReference>
<dbReference type="GO" id="GO:0006351">
    <property type="term" value="P:DNA-templated transcription"/>
    <property type="evidence" value="ECO:0007669"/>
    <property type="project" value="UniProtKB-UniRule"/>
</dbReference>
<dbReference type="Gene3D" id="3.90.940.10">
    <property type="match status" value="1"/>
</dbReference>
<evidence type="ECO:0000313" key="13">
    <source>
        <dbReference type="EMBL" id="RRG18879.1"/>
    </source>
</evidence>
<organism evidence="12 14">
    <name type="scientific">Weissella viridescens</name>
    <name type="common">Lactobacillus viridescens</name>
    <dbReference type="NCBI Taxonomy" id="1629"/>
    <lineage>
        <taxon>Bacteria</taxon>
        <taxon>Bacillati</taxon>
        <taxon>Bacillota</taxon>
        <taxon>Bacilli</taxon>
        <taxon>Lactobacillales</taxon>
        <taxon>Lactobacillaceae</taxon>
        <taxon>Weissella</taxon>
    </lineage>
</organism>
<evidence type="ECO:0000256" key="2">
    <source>
        <dbReference type="ARBA" id="ARBA00012418"/>
    </source>
</evidence>
<comment type="subunit">
    <text evidence="11">The RNAP catalytic core consists of 2 alpha, 1 beta, 1 beta' and 1 omega subunit. When a sigma factor is associated with the core the holoenzyme is formed, which can initiate transcription.</text>
</comment>
<dbReference type="InterPro" id="IPR036161">
    <property type="entry name" value="RPB6/omega-like_sf"/>
</dbReference>
<dbReference type="RefSeq" id="WP_057745911.1">
    <property type="nucleotide sequence ID" value="NZ_BJLU01000002.1"/>
</dbReference>
<dbReference type="OrthoDB" id="9815459at2"/>
<dbReference type="GeneID" id="86898916"/>
<keyword evidence="14" id="KW-1185">Reference proteome</keyword>
<evidence type="ECO:0000256" key="1">
    <source>
        <dbReference type="ARBA" id="ARBA00006711"/>
    </source>
</evidence>